<accession>B0CNM4</accession>
<protein>
    <submittedName>
        <fullName evidence="2">Predicted protein</fullName>
    </submittedName>
</protein>
<dbReference type="Proteomes" id="UP000001194">
    <property type="component" value="Unassembled WGS sequence"/>
</dbReference>
<dbReference type="KEGG" id="lbc:LACBIDRAFT_301467"/>
<proteinExistence type="predicted"/>
<dbReference type="RefSeq" id="XP_001874164.1">
    <property type="nucleotide sequence ID" value="XM_001874129.1"/>
</dbReference>
<dbReference type="EMBL" id="DS547091">
    <property type="protein sequence ID" value="EDR15956.1"/>
    <property type="molecule type" value="Genomic_DNA"/>
</dbReference>
<dbReference type="HOGENOM" id="CLU_943554_0_0_1"/>
<evidence type="ECO:0000256" key="1">
    <source>
        <dbReference type="SAM" id="MobiDB-lite"/>
    </source>
</evidence>
<keyword evidence="3" id="KW-1185">Reference proteome</keyword>
<dbReference type="OrthoDB" id="2966769at2759"/>
<dbReference type="GeneID" id="6069877"/>
<gene>
    <name evidence="2" type="ORF">LACBIDRAFT_301467</name>
</gene>
<reference evidence="2 3" key="1">
    <citation type="journal article" date="2008" name="Nature">
        <title>The genome of Laccaria bicolor provides insights into mycorrhizal symbiosis.</title>
        <authorList>
            <person name="Martin F."/>
            <person name="Aerts A."/>
            <person name="Ahren D."/>
            <person name="Brun A."/>
            <person name="Danchin E.G.J."/>
            <person name="Duchaussoy F."/>
            <person name="Gibon J."/>
            <person name="Kohler A."/>
            <person name="Lindquist E."/>
            <person name="Pereda V."/>
            <person name="Salamov A."/>
            <person name="Shapiro H.J."/>
            <person name="Wuyts J."/>
            <person name="Blaudez D."/>
            <person name="Buee M."/>
            <person name="Brokstein P."/>
            <person name="Canbaeck B."/>
            <person name="Cohen D."/>
            <person name="Courty P.E."/>
            <person name="Coutinho P.M."/>
            <person name="Delaruelle C."/>
            <person name="Detter J.C."/>
            <person name="Deveau A."/>
            <person name="DiFazio S."/>
            <person name="Duplessis S."/>
            <person name="Fraissinet-Tachet L."/>
            <person name="Lucic E."/>
            <person name="Frey-Klett P."/>
            <person name="Fourrey C."/>
            <person name="Feussner I."/>
            <person name="Gay G."/>
            <person name="Grimwood J."/>
            <person name="Hoegger P.J."/>
            <person name="Jain P."/>
            <person name="Kilaru S."/>
            <person name="Labbe J."/>
            <person name="Lin Y.C."/>
            <person name="Legue V."/>
            <person name="Le Tacon F."/>
            <person name="Marmeisse R."/>
            <person name="Melayah D."/>
            <person name="Montanini B."/>
            <person name="Muratet M."/>
            <person name="Nehls U."/>
            <person name="Niculita-Hirzel H."/>
            <person name="Oudot-Le Secq M.P."/>
            <person name="Peter M."/>
            <person name="Quesneville H."/>
            <person name="Rajashekar B."/>
            <person name="Reich M."/>
            <person name="Rouhier N."/>
            <person name="Schmutz J."/>
            <person name="Yin T."/>
            <person name="Chalot M."/>
            <person name="Henrissat B."/>
            <person name="Kuees U."/>
            <person name="Lucas S."/>
            <person name="Van de Peer Y."/>
            <person name="Podila G.K."/>
            <person name="Polle A."/>
            <person name="Pukkila P.J."/>
            <person name="Richardson P.M."/>
            <person name="Rouze P."/>
            <person name="Sanders I.R."/>
            <person name="Stajich J.E."/>
            <person name="Tunlid A."/>
            <person name="Tuskan G."/>
            <person name="Grigoriev I.V."/>
        </authorList>
    </citation>
    <scope>NUCLEOTIDE SEQUENCE [LARGE SCALE GENOMIC DNA]</scope>
    <source>
        <strain evidence="3">S238N-H82 / ATCC MYA-4686</strain>
    </source>
</reference>
<organism evidence="3">
    <name type="scientific">Laccaria bicolor (strain S238N-H82 / ATCC MYA-4686)</name>
    <name type="common">Bicoloured deceiver</name>
    <name type="synonym">Laccaria laccata var. bicolor</name>
    <dbReference type="NCBI Taxonomy" id="486041"/>
    <lineage>
        <taxon>Eukaryota</taxon>
        <taxon>Fungi</taxon>
        <taxon>Dikarya</taxon>
        <taxon>Basidiomycota</taxon>
        <taxon>Agaricomycotina</taxon>
        <taxon>Agaricomycetes</taxon>
        <taxon>Agaricomycetidae</taxon>
        <taxon>Agaricales</taxon>
        <taxon>Agaricineae</taxon>
        <taxon>Hydnangiaceae</taxon>
        <taxon>Laccaria</taxon>
    </lineage>
</organism>
<name>B0CNM4_LACBS</name>
<sequence>MAPTHARFTKTTCWTGQNTACIQKNAAGAWCYVPNVHPELVTTACTGATSYTDADFATVLEVHLAQGLSVAYYNGVGNSLLGGADYSVPSNPGIIRLCASGQAGDGNYQTICVNALADNTFGGSPYCQVIRGQKNVTDGCYSPNVVVHSPSSITSSPGSVSTSSPGSTNSGSSLTSAQANGAHSLNSMFYSVLLLCLPVILATSRLNIPWHPSPIPSSNHSLYITLSWPWPFTIPFAQKGHLIYLLICSFNRSKYMGRLNLKEKRSSPVTSRPDETLLIGTAPEYTSTSLPCFFP</sequence>
<dbReference type="InParanoid" id="B0CNM4"/>
<evidence type="ECO:0000313" key="2">
    <source>
        <dbReference type="EMBL" id="EDR15956.1"/>
    </source>
</evidence>
<evidence type="ECO:0000313" key="3">
    <source>
        <dbReference type="Proteomes" id="UP000001194"/>
    </source>
</evidence>
<feature type="region of interest" description="Disordered" evidence="1">
    <location>
        <begin position="150"/>
        <end position="176"/>
    </location>
</feature>
<dbReference type="AlphaFoldDB" id="B0CNM4"/>